<name>G5GK45_9FIRM</name>
<keyword evidence="5" id="KW-0067">ATP-binding</keyword>
<keyword evidence="12" id="KW-1185">Reference proteome</keyword>
<dbReference type="Gene3D" id="3.40.50.300">
    <property type="entry name" value="P-loop containing nucleotide triphosphate hydrolases"/>
    <property type="match status" value="1"/>
</dbReference>
<dbReference type="InterPro" id="IPR015853">
    <property type="entry name" value="ABC_transpr_FbpC"/>
</dbReference>
<evidence type="ECO:0000256" key="4">
    <source>
        <dbReference type="ARBA" id="ARBA00022741"/>
    </source>
</evidence>
<dbReference type="Pfam" id="PF00005">
    <property type="entry name" value="ABC_tran"/>
    <property type="match status" value="1"/>
</dbReference>
<dbReference type="eggNOG" id="COG3842">
    <property type="taxonomic scope" value="Bacteria"/>
</dbReference>
<dbReference type="PATRIC" id="fig|679200.3.peg.2046"/>
<dbReference type="InterPro" id="IPR027417">
    <property type="entry name" value="P-loop_NTPase"/>
</dbReference>
<dbReference type="PROSITE" id="PS00211">
    <property type="entry name" value="ABC_TRANSPORTER_1"/>
    <property type="match status" value="1"/>
</dbReference>
<keyword evidence="2" id="KW-1003">Cell membrane</keyword>
<dbReference type="PANTHER" id="PTHR42781:SF9">
    <property type="entry name" value="AMINO ACID ABC TRANSPORTER, ATP-BINDING PROTEIN-RELATED"/>
    <property type="match status" value="1"/>
</dbReference>
<dbReference type="GO" id="GO:0015418">
    <property type="term" value="F:ABC-type quaternary ammonium compound transporting activity"/>
    <property type="evidence" value="ECO:0007669"/>
    <property type="project" value="UniProtKB-EC"/>
</dbReference>
<organism evidence="11 12">
    <name type="scientific">Johnsonella ignava ATCC 51276</name>
    <dbReference type="NCBI Taxonomy" id="679200"/>
    <lineage>
        <taxon>Bacteria</taxon>
        <taxon>Bacillati</taxon>
        <taxon>Bacillota</taxon>
        <taxon>Clostridia</taxon>
        <taxon>Lachnospirales</taxon>
        <taxon>Lachnospiraceae</taxon>
        <taxon>Johnsonella</taxon>
    </lineage>
</organism>
<dbReference type="EC" id="7.6.2.9" evidence="9"/>
<keyword evidence="1" id="KW-0813">Transport</keyword>
<dbReference type="PROSITE" id="PS50893">
    <property type="entry name" value="ABC_TRANSPORTER_2"/>
    <property type="match status" value="1"/>
</dbReference>
<evidence type="ECO:0000256" key="5">
    <source>
        <dbReference type="ARBA" id="ARBA00022840"/>
    </source>
</evidence>
<accession>G5GK45</accession>
<keyword evidence="4" id="KW-0547">Nucleotide-binding</keyword>
<evidence type="ECO:0000259" key="10">
    <source>
        <dbReference type="PROSITE" id="PS50893"/>
    </source>
</evidence>
<keyword evidence="8" id="KW-0472">Membrane</keyword>
<dbReference type="GO" id="GO:0015408">
    <property type="term" value="F:ABC-type ferric iron transporter activity"/>
    <property type="evidence" value="ECO:0007669"/>
    <property type="project" value="InterPro"/>
</dbReference>
<dbReference type="InterPro" id="IPR008995">
    <property type="entry name" value="Mo/tungstate-bd_C_term_dom"/>
</dbReference>
<keyword evidence="6" id="KW-0408">Iron</keyword>
<evidence type="ECO:0000256" key="1">
    <source>
        <dbReference type="ARBA" id="ARBA00022448"/>
    </source>
</evidence>
<sequence>MGLVIKDLKVSLMKSEILHGISLDVKDGELVSLLGASGCGKSTLLKAIAGLTETDGGIIEIDGSVVNETAPEKRGSVIVFQDLRLFPHMDVGNNIAFPMRLRKMSVRDIENKVKSLLHDVHLDGFERRQISEISGGQMQRVALARAIAAQPKLLLLDEPFSGLDEELRIEMEKLVAGLHKKMEITTVLVTHDKREALYMSDRVALMDCGNILQYDTPHNIYYNPNSKKTAEYFGRVNYIKGNIKSGIFTSNSGIWKTKPGDISDDTIEDGEYEALVRPHNIGIIKDGGRYVVKSISFMGEFEEISIDTGDKTVFIIATGGYCLSNSISIGNYAGISIEAGMVKFLKADILK</sequence>
<dbReference type="InterPro" id="IPR003593">
    <property type="entry name" value="AAA+_ATPase"/>
</dbReference>
<comment type="caution">
    <text evidence="11">The sequence shown here is derived from an EMBL/GenBank/DDBJ whole genome shotgun (WGS) entry which is preliminary data.</text>
</comment>
<dbReference type="CDD" id="cd03259">
    <property type="entry name" value="ABC_Carb_Solutes_like"/>
    <property type="match status" value="1"/>
</dbReference>
<dbReference type="SUPFAM" id="SSF50331">
    <property type="entry name" value="MOP-like"/>
    <property type="match status" value="1"/>
</dbReference>
<dbReference type="STRING" id="679200.HMPREF9333_01936"/>
<dbReference type="OrthoDB" id="9802264at2"/>
<gene>
    <name evidence="11" type="ORF">HMPREF9333_01936</name>
</gene>
<dbReference type="InterPro" id="IPR050093">
    <property type="entry name" value="ABC_SmlMolc_Importer"/>
</dbReference>
<evidence type="ECO:0000313" key="12">
    <source>
        <dbReference type="Proteomes" id="UP000003011"/>
    </source>
</evidence>
<evidence type="ECO:0000256" key="8">
    <source>
        <dbReference type="ARBA" id="ARBA00023136"/>
    </source>
</evidence>
<dbReference type="GO" id="GO:0005524">
    <property type="term" value="F:ATP binding"/>
    <property type="evidence" value="ECO:0007669"/>
    <property type="project" value="UniProtKB-KW"/>
</dbReference>
<reference evidence="11 12" key="1">
    <citation type="submission" date="2011-08" db="EMBL/GenBank/DDBJ databases">
        <title>The Genome Sequence of Johnsonella ignava ATCC 51276.</title>
        <authorList>
            <consortium name="The Broad Institute Genome Sequencing Platform"/>
            <person name="Earl A."/>
            <person name="Ward D."/>
            <person name="Feldgarden M."/>
            <person name="Gevers D."/>
            <person name="Izard J."/>
            <person name="Blanton J.M."/>
            <person name="Baranova O.V."/>
            <person name="Dewhirst F.E."/>
            <person name="Young S.K."/>
            <person name="Zeng Q."/>
            <person name="Gargeya S."/>
            <person name="Fitzgerald M."/>
            <person name="Haas B."/>
            <person name="Abouelleil A."/>
            <person name="Alvarado L."/>
            <person name="Arachchi H.M."/>
            <person name="Berlin A."/>
            <person name="Brown A."/>
            <person name="Chapman S.B."/>
            <person name="Chen Z."/>
            <person name="Dunbar C."/>
            <person name="Freedman E."/>
            <person name="Gearin G."/>
            <person name="Gellesch M."/>
            <person name="Goldberg J."/>
            <person name="Griggs A."/>
            <person name="Gujja S."/>
            <person name="Heiman D."/>
            <person name="Howarth C."/>
            <person name="Larson L."/>
            <person name="Lui A."/>
            <person name="MacDonald P.J.P."/>
            <person name="Montmayeur A."/>
            <person name="Murphy C."/>
            <person name="Neiman D."/>
            <person name="Pearson M."/>
            <person name="Priest M."/>
            <person name="Roberts A."/>
            <person name="Saif S."/>
            <person name="Shea T."/>
            <person name="Shenoy N."/>
            <person name="Sisk P."/>
            <person name="Stolte C."/>
            <person name="Sykes S."/>
            <person name="Wortman J."/>
            <person name="Nusbaum C."/>
            <person name="Birren B."/>
        </authorList>
    </citation>
    <scope>NUCLEOTIDE SEQUENCE [LARGE SCALE GENOMIC DNA]</scope>
    <source>
        <strain evidence="11 12">ATCC 51276</strain>
    </source>
</reference>
<dbReference type="PANTHER" id="PTHR42781">
    <property type="entry name" value="SPERMIDINE/PUTRESCINE IMPORT ATP-BINDING PROTEIN POTA"/>
    <property type="match status" value="1"/>
</dbReference>
<evidence type="ECO:0000313" key="11">
    <source>
        <dbReference type="EMBL" id="EHI54923.1"/>
    </source>
</evidence>
<dbReference type="FunFam" id="3.40.50.300:FF:000425">
    <property type="entry name" value="Probable ABC transporter, ATP-binding subunit"/>
    <property type="match status" value="1"/>
</dbReference>
<protein>
    <recommendedName>
        <fullName evidence="9">ABC-type quaternary amine transporter</fullName>
        <ecNumber evidence="9">7.6.2.9</ecNumber>
    </recommendedName>
</protein>
<feature type="domain" description="ABC transporter" evidence="10">
    <location>
        <begin position="3"/>
        <end position="233"/>
    </location>
</feature>
<dbReference type="HOGENOM" id="CLU_000604_1_1_9"/>
<evidence type="ECO:0000256" key="2">
    <source>
        <dbReference type="ARBA" id="ARBA00022475"/>
    </source>
</evidence>
<dbReference type="InterPro" id="IPR017871">
    <property type="entry name" value="ABC_transporter-like_CS"/>
</dbReference>
<dbReference type="GO" id="GO:0016887">
    <property type="term" value="F:ATP hydrolysis activity"/>
    <property type="evidence" value="ECO:0007669"/>
    <property type="project" value="InterPro"/>
</dbReference>
<dbReference type="InterPro" id="IPR003439">
    <property type="entry name" value="ABC_transporter-like_ATP-bd"/>
</dbReference>
<dbReference type="EMBL" id="ACZL01000032">
    <property type="protein sequence ID" value="EHI54923.1"/>
    <property type="molecule type" value="Genomic_DNA"/>
</dbReference>
<evidence type="ECO:0000256" key="9">
    <source>
        <dbReference type="ARBA" id="ARBA00066388"/>
    </source>
</evidence>
<evidence type="ECO:0000256" key="6">
    <source>
        <dbReference type="ARBA" id="ARBA00023004"/>
    </source>
</evidence>
<evidence type="ECO:0000256" key="3">
    <source>
        <dbReference type="ARBA" id="ARBA00022496"/>
    </source>
</evidence>
<dbReference type="Proteomes" id="UP000003011">
    <property type="component" value="Unassembled WGS sequence"/>
</dbReference>
<keyword evidence="3" id="KW-0410">Iron transport</keyword>
<keyword evidence="7" id="KW-0406">Ion transport</keyword>
<dbReference type="SUPFAM" id="SSF52540">
    <property type="entry name" value="P-loop containing nucleoside triphosphate hydrolases"/>
    <property type="match status" value="1"/>
</dbReference>
<evidence type="ECO:0000256" key="7">
    <source>
        <dbReference type="ARBA" id="ARBA00023065"/>
    </source>
</evidence>
<dbReference type="RefSeq" id="WP_005541756.1">
    <property type="nucleotide sequence ID" value="NZ_JH378837.1"/>
</dbReference>
<dbReference type="SMART" id="SM00382">
    <property type="entry name" value="AAA"/>
    <property type="match status" value="1"/>
</dbReference>
<proteinExistence type="predicted"/>
<dbReference type="GO" id="GO:0016020">
    <property type="term" value="C:membrane"/>
    <property type="evidence" value="ECO:0007669"/>
    <property type="project" value="InterPro"/>
</dbReference>
<dbReference type="AlphaFoldDB" id="G5GK45"/>